<keyword evidence="2" id="KW-1185">Reference proteome</keyword>
<accession>A0A6P2DCT1</accession>
<dbReference type="InterPro" id="IPR025132">
    <property type="entry name" value="DUF4058"/>
</dbReference>
<evidence type="ECO:0000313" key="2">
    <source>
        <dbReference type="Proteomes" id="UP000464178"/>
    </source>
</evidence>
<gene>
    <name evidence="1" type="ORF">SOIL9_85340</name>
</gene>
<dbReference type="RefSeq" id="WP_162671869.1">
    <property type="nucleotide sequence ID" value="NZ_LR593886.1"/>
</dbReference>
<dbReference type="KEGG" id="gms:SOIL9_85340"/>
<dbReference type="AlphaFoldDB" id="A0A6P2DCT1"/>
<dbReference type="Pfam" id="PF13267">
    <property type="entry name" value="DUF4058"/>
    <property type="match status" value="1"/>
</dbReference>
<sequence length="262" mass="29459">MPSPFPGMTPYIERPDVWNDFHDSFIPAVREVLTAQVQPRYYVRIEEHLYIHEPAAKERFALGRPDLSVHPNPHSAVATSGTAISAPAYVGMPIIVEEERLPYLEIRDRVKNEVVTIIELLSPANKATGGGREHYLAKVQRILASKTNFVEIDLLRGHAKMPWDRLPECDYYALVSRHADRQGGDPRAAIWPWKVRDPLPTIPIPLRTGEAEPTVDLQAILHRVYDAAGYSMFLYDSDPEPPLPASDAVWAAQLLHPENPPA</sequence>
<name>A0A6P2DCT1_9BACT</name>
<evidence type="ECO:0008006" key="3">
    <source>
        <dbReference type="Google" id="ProtNLM"/>
    </source>
</evidence>
<proteinExistence type="predicted"/>
<dbReference type="Proteomes" id="UP000464178">
    <property type="component" value="Chromosome"/>
</dbReference>
<protein>
    <recommendedName>
        <fullName evidence="3">DUF4058 family protein</fullName>
    </recommendedName>
</protein>
<organism evidence="1 2">
    <name type="scientific">Gemmata massiliana</name>
    <dbReference type="NCBI Taxonomy" id="1210884"/>
    <lineage>
        <taxon>Bacteria</taxon>
        <taxon>Pseudomonadati</taxon>
        <taxon>Planctomycetota</taxon>
        <taxon>Planctomycetia</taxon>
        <taxon>Gemmatales</taxon>
        <taxon>Gemmataceae</taxon>
        <taxon>Gemmata</taxon>
    </lineage>
</organism>
<evidence type="ECO:0000313" key="1">
    <source>
        <dbReference type="EMBL" id="VTR99389.1"/>
    </source>
</evidence>
<dbReference type="EMBL" id="LR593886">
    <property type="protein sequence ID" value="VTR99389.1"/>
    <property type="molecule type" value="Genomic_DNA"/>
</dbReference>
<reference evidence="1 2" key="1">
    <citation type="submission" date="2019-05" db="EMBL/GenBank/DDBJ databases">
        <authorList>
            <consortium name="Science for Life Laboratories"/>
        </authorList>
    </citation>
    <scope>NUCLEOTIDE SEQUENCE [LARGE SCALE GENOMIC DNA]</scope>
    <source>
        <strain evidence="1">Soil9</strain>
    </source>
</reference>